<dbReference type="EMBL" id="LR739233">
    <property type="protein sequence ID" value="VZR75310.1"/>
    <property type="molecule type" value="Genomic_DNA"/>
</dbReference>
<feature type="region of interest" description="Disordered" evidence="1">
    <location>
        <begin position="44"/>
        <end position="96"/>
    </location>
</feature>
<feature type="compositionally biased region" description="Gly residues" evidence="1">
    <location>
        <begin position="45"/>
        <end position="73"/>
    </location>
</feature>
<organism evidence="4">
    <name type="scientific">Mycoplasma feriruminatoris</name>
    <dbReference type="NCBI Taxonomy" id="1179777"/>
    <lineage>
        <taxon>Bacteria</taxon>
        <taxon>Bacillati</taxon>
        <taxon>Mycoplasmatota</taxon>
        <taxon>Mollicutes</taxon>
        <taxon>Mycoplasmataceae</taxon>
        <taxon>Mycoplasma</taxon>
    </lineage>
</organism>
<feature type="transmembrane region" description="Helical" evidence="2">
    <location>
        <begin position="12"/>
        <end position="31"/>
    </location>
</feature>
<evidence type="ECO:0000313" key="4">
    <source>
        <dbReference type="EMBL" id="VZR75310.1"/>
    </source>
</evidence>
<accession>A0A654IDW3</accession>
<evidence type="ECO:0008006" key="6">
    <source>
        <dbReference type="Google" id="ProtNLM"/>
    </source>
</evidence>
<gene>
    <name evidence="3" type="ORF">MF5292_00330</name>
    <name evidence="5" type="ORF">MF5293_00329</name>
    <name evidence="4" type="ORF">MF5294_00330</name>
</gene>
<evidence type="ECO:0000256" key="1">
    <source>
        <dbReference type="SAM" id="MobiDB-lite"/>
    </source>
</evidence>
<keyword evidence="2" id="KW-0812">Transmembrane</keyword>
<reference evidence="4" key="1">
    <citation type="submission" date="2019-11" db="EMBL/GenBank/DDBJ databases">
        <authorList>
            <person name="Falquet L."/>
            <person name="Falquet L."/>
        </authorList>
    </citation>
    <scope>NUCLEOTIDE SEQUENCE</scope>
    <source>
        <strain evidence="5">G1650</strain>
        <strain evidence="4">G1705</strain>
        <strain evidence="3">G5813/1+2</strain>
    </source>
</reference>
<feature type="transmembrane region" description="Helical" evidence="2">
    <location>
        <begin position="711"/>
        <end position="734"/>
    </location>
</feature>
<evidence type="ECO:0000313" key="5">
    <source>
        <dbReference type="EMBL" id="VZR97457.1"/>
    </source>
</evidence>
<proteinExistence type="predicted"/>
<feature type="transmembrane region" description="Helical" evidence="2">
    <location>
        <begin position="746"/>
        <end position="770"/>
    </location>
</feature>
<evidence type="ECO:0000313" key="3">
    <source>
        <dbReference type="EMBL" id="VZK65165.1"/>
    </source>
</evidence>
<dbReference type="InterPro" id="IPR054788">
    <property type="entry name" value="MSC_0620_UU052-like"/>
</dbReference>
<dbReference type="NCBIfam" id="NF045829">
    <property type="entry name" value="UU052_fam"/>
    <property type="match status" value="1"/>
</dbReference>
<keyword evidence="2" id="KW-0472">Membrane</keyword>
<name>A0A654IDW3_9MOLU</name>
<sequence>MKINKNHSRLLKLISIVTITSSSIILPSFLVTKNQESFISYKQDGGSGSGAGNGGTGSGSGGSGTTGTGGSGTNGTNNGNYETFNTRGKREKDPTFSTFKEKLKEQLKKGIEEVKNEINSFLDEELKKIGDLKSPETDKNKYFEKIERKTYLTELKKYFDKEKNWTEKPDELGFNITFPYVIANLEKLYTATVKFEGKDYSDVKVGLSTDKTKDINNKEKKLDYSDVINGKNKLAPDSKPQDNFINSKEFDDAVNNYLKTWKADVKKMIYQNQDILEFGKDIFLTPSNGTNSSSRSDTTTQVDGYTVFLNDKKHKNWNEYIKEKISKRFTNFDLEQNQKFKIVDEAKPTPTPTKPTLPDPTNKPLVPTNPPSSQITQAVESLPNLEPYINYQFASYDLSNLKSNLSSAQPEEKEKYFFFLNPINTRFKYTVDQVLDNNSVVVRITDQAKNGNSRTYIYENVQIGKDWRFLMLLEKESKYIEKEFNKLYKALLLDEKINYNSLAHDSLQESLFSLVNAATQIVSSTNFKSLWFDNIINNYQKIDESDQLGDYTNWANKKASPLFETLLRAISASKLNNNPGWYVLVKAFNNVKYDLDQLTNDESTYNSHLRRAQELDLDLKYYDQLYEALEHSILKLTTTANQLTKNLGISSWFNKYTDDLKDTREYVEILRNLLTGKQISKGSEDYKEFMANYQKAIDKLSQRNQTTNKTAIIIGSILLSLGLLFIITNLLILLIKTKKKNKNSKLIFIVTSCISAISSVMGIILLILGMKG</sequence>
<evidence type="ECO:0000256" key="2">
    <source>
        <dbReference type="SAM" id="Phobius"/>
    </source>
</evidence>
<keyword evidence="2" id="KW-1133">Transmembrane helix</keyword>
<dbReference type="AlphaFoldDB" id="A0A654IDW3"/>
<dbReference type="EMBL" id="LR738858">
    <property type="protein sequence ID" value="VZK65165.1"/>
    <property type="molecule type" value="Genomic_DNA"/>
</dbReference>
<dbReference type="EMBL" id="LR739234">
    <property type="protein sequence ID" value="VZR97457.1"/>
    <property type="molecule type" value="Genomic_DNA"/>
</dbReference>
<protein>
    <recommendedName>
        <fullName evidence="6">Transmembrane protein</fullName>
    </recommendedName>
</protein>